<dbReference type="PROSITE" id="PS50038">
    <property type="entry name" value="FZ"/>
    <property type="match status" value="1"/>
</dbReference>
<feature type="transmembrane region" description="Helical" evidence="8">
    <location>
        <begin position="233"/>
        <end position="252"/>
    </location>
</feature>
<evidence type="ECO:0000256" key="9">
    <source>
        <dbReference type="SAM" id="SignalP"/>
    </source>
</evidence>
<dbReference type="InterPro" id="IPR020067">
    <property type="entry name" value="Frizzled_dom"/>
</dbReference>
<dbReference type="Pfam" id="PF01534">
    <property type="entry name" value="Frizzled"/>
    <property type="match status" value="1"/>
</dbReference>
<dbReference type="Proteomes" id="UP000789706">
    <property type="component" value="Unassembled WGS sequence"/>
</dbReference>
<evidence type="ECO:0000256" key="6">
    <source>
        <dbReference type="ARBA" id="ARBA00023157"/>
    </source>
</evidence>
<dbReference type="InterPro" id="IPR000539">
    <property type="entry name" value="Frizzled/Smoothened_7TM"/>
</dbReference>
<feature type="domain" description="FZ" evidence="10">
    <location>
        <begin position="25"/>
        <end position="172"/>
    </location>
</feature>
<dbReference type="GO" id="GO:0004888">
    <property type="term" value="F:transmembrane signaling receptor activity"/>
    <property type="evidence" value="ECO:0007669"/>
    <property type="project" value="InterPro"/>
</dbReference>
<gene>
    <name evidence="12" type="ORF">DEBURN_LOCUS1437</name>
</gene>
<dbReference type="GO" id="GO:0016020">
    <property type="term" value="C:membrane"/>
    <property type="evidence" value="ECO:0007669"/>
    <property type="project" value="UniProtKB-SubCell"/>
</dbReference>
<dbReference type="Gene3D" id="1.20.1070.10">
    <property type="entry name" value="Rhodopsin 7-helix transmembrane proteins"/>
    <property type="match status" value="1"/>
</dbReference>
<dbReference type="InterPro" id="IPR050949">
    <property type="entry name" value="GPCR_Fz/Smo-like"/>
</dbReference>
<evidence type="ECO:0000256" key="5">
    <source>
        <dbReference type="ARBA" id="ARBA00023136"/>
    </source>
</evidence>
<feature type="transmembrane region" description="Helical" evidence="8">
    <location>
        <begin position="505"/>
        <end position="532"/>
    </location>
</feature>
<evidence type="ECO:0000256" key="8">
    <source>
        <dbReference type="SAM" id="Phobius"/>
    </source>
</evidence>
<dbReference type="PANTHER" id="PTHR31787">
    <property type="entry name" value="G-PROTEIN-COUPLED RECEPTOR GPCR FAMILY PROTEIN"/>
    <property type="match status" value="1"/>
</dbReference>
<evidence type="ECO:0000256" key="7">
    <source>
        <dbReference type="ARBA" id="ARBA00023170"/>
    </source>
</evidence>
<proteinExistence type="inferred from homology"/>
<evidence type="ECO:0000313" key="13">
    <source>
        <dbReference type="Proteomes" id="UP000789706"/>
    </source>
</evidence>
<comment type="subcellular location">
    <subcellularLocation>
        <location evidence="1">Membrane</location>
        <topology evidence="1">Multi-pass membrane protein</topology>
    </subcellularLocation>
</comment>
<evidence type="ECO:0000259" key="11">
    <source>
        <dbReference type="PROSITE" id="PS50261"/>
    </source>
</evidence>
<dbReference type="Gene3D" id="1.10.2000.10">
    <property type="entry name" value="Frizzled cysteine-rich domain"/>
    <property type="match status" value="1"/>
</dbReference>
<dbReference type="InterPro" id="IPR036790">
    <property type="entry name" value="Frizzled_dom_sf"/>
</dbReference>
<feature type="transmembrane region" description="Helical" evidence="8">
    <location>
        <begin position="261"/>
        <end position="281"/>
    </location>
</feature>
<keyword evidence="13" id="KW-1185">Reference proteome</keyword>
<keyword evidence="6" id="KW-1015">Disulfide bond</keyword>
<feature type="transmembrane region" description="Helical" evidence="8">
    <location>
        <begin position="344"/>
        <end position="365"/>
    </location>
</feature>
<evidence type="ECO:0000256" key="4">
    <source>
        <dbReference type="ARBA" id="ARBA00022989"/>
    </source>
</evidence>
<dbReference type="PROSITE" id="PS50261">
    <property type="entry name" value="G_PROTEIN_RECEP_F2_4"/>
    <property type="match status" value="1"/>
</dbReference>
<name>A0A9N8V8G1_9GLOM</name>
<keyword evidence="5 8" id="KW-0472">Membrane</keyword>
<evidence type="ECO:0000256" key="3">
    <source>
        <dbReference type="ARBA" id="ARBA00022692"/>
    </source>
</evidence>
<keyword evidence="4 8" id="KW-1133">Transmembrane helix</keyword>
<evidence type="ECO:0000256" key="2">
    <source>
        <dbReference type="ARBA" id="ARBA00008077"/>
    </source>
</evidence>
<feature type="domain" description="G-protein coupled receptors family 2 profile 2" evidence="11">
    <location>
        <begin position="227"/>
        <end position="487"/>
    </location>
</feature>
<evidence type="ECO:0000259" key="10">
    <source>
        <dbReference type="PROSITE" id="PS50038"/>
    </source>
</evidence>
<comment type="similarity">
    <text evidence="2">Belongs to the G-protein coupled receptor Fz/Smo family.</text>
</comment>
<evidence type="ECO:0000313" key="12">
    <source>
        <dbReference type="EMBL" id="CAG8441012.1"/>
    </source>
</evidence>
<dbReference type="AlphaFoldDB" id="A0A9N8V8G1"/>
<feature type="transmembrane region" description="Helical" evidence="8">
    <location>
        <begin position="385"/>
        <end position="409"/>
    </location>
</feature>
<protein>
    <submittedName>
        <fullName evidence="12">6953_t:CDS:1</fullName>
    </submittedName>
</protein>
<dbReference type="GO" id="GO:0007166">
    <property type="term" value="P:cell surface receptor signaling pathway"/>
    <property type="evidence" value="ECO:0007669"/>
    <property type="project" value="InterPro"/>
</dbReference>
<feature type="signal peptide" evidence="9">
    <location>
        <begin position="1"/>
        <end position="25"/>
    </location>
</feature>
<feature type="transmembrane region" description="Helical" evidence="8">
    <location>
        <begin position="309"/>
        <end position="332"/>
    </location>
</feature>
<keyword evidence="3 8" id="KW-0812">Transmembrane</keyword>
<feature type="transmembrane region" description="Helical" evidence="8">
    <location>
        <begin position="445"/>
        <end position="465"/>
    </location>
</feature>
<dbReference type="InterPro" id="IPR017981">
    <property type="entry name" value="GPCR_2-like_7TM"/>
</dbReference>
<dbReference type="SUPFAM" id="SSF63501">
    <property type="entry name" value="Frizzled cysteine-rich domain"/>
    <property type="match status" value="1"/>
</dbReference>
<feature type="chain" id="PRO_5040498498" evidence="9">
    <location>
        <begin position="26"/>
        <end position="555"/>
    </location>
</feature>
<dbReference type="PANTHER" id="PTHR31787:SF3">
    <property type="entry name" value="FRIZZLED AND SMOOTHENED-LIKE PROTEIN H"/>
    <property type="match status" value="1"/>
</dbReference>
<dbReference type="EMBL" id="CAJVPK010000064">
    <property type="protein sequence ID" value="CAG8441012.1"/>
    <property type="molecule type" value="Genomic_DNA"/>
</dbReference>
<organism evidence="12 13">
    <name type="scientific">Diversispora eburnea</name>
    <dbReference type="NCBI Taxonomy" id="1213867"/>
    <lineage>
        <taxon>Eukaryota</taxon>
        <taxon>Fungi</taxon>
        <taxon>Fungi incertae sedis</taxon>
        <taxon>Mucoromycota</taxon>
        <taxon>Glomeromycotina</taxon>
        <taxon>Glomeromycetes</taxon>
        <taxon>Diversisporales</taxon>
        <taxon>Diversisporaceae</taxon>
        <taxon>Diversispora</taxon>
    </lineage>
</organism>
<keyword evidence="9" id="KW-0732">Signal</keyword>
<evidence type="ECO:0000256" key="1">
    <source>
        <dbReference type="ARBA" id="ARBA00004141"/>
    </source>
</evidence>
<sequence length="555" mass="62306">MPYQCYSLIVLMLVGIIWNVRDVLGGEPTCSVYIGKDGVCSNYIGNSDYIYLNGTVELMDIENSLENLIIAQGLSVLSNASIPCVKAFTSYACAVAYPKCLADISKQNPQIASISLPCKSTCEKVQTECLNSQDKVVLSYIKTSFLFPKNCNIIPQESSLNISYPKSNCNQEEEINFAPRCFPPLVEDTLFTKNNSQSLNSDFCGAGCCLPCPQSYFLYPEGYMDKGFLVTQIIRAISSLAAFIVMVSYIILPGKRNYPNSLILFASVSIFLYSSVVFFSIGDPRKIQCVGVNHSTQINNNLCAVQGALLIFATHATAIWVGIIILNLHLYTVWNLNFLSNKQIWLNCLGWGVPLFLTVMALISQSVNYQFGTLCLVKRSTSGVILFYPLAVIVVPSFIIHIITFLHIAKATQRSRRSRKIVSNFSELISHKKHVLQAVKIQWRALLLAIILVGTVTFYWLFYFVELSRFTSPNKSFESEWVQCIQSGGGQNECSKISQRDMPSFGLLITTELVAGLIGIWLFILFSNYALWQDWRLWISEKFKEKLEPDQFFAI</sequence>
<reference evidence="12" key="1">
    <citation type="submission" date="2021-06" db="EMBL/GenBank/DDBJ databases">
        <authorList>
            <person name="Kallberg Y."/>
            <person name="Tangrot J."/>
            <person name="Rosling A."/>
        </authorList>
    </citation>
    <scope>NUCLEOTIDE SEQUENCE</scope>
    <source>
        <strain evidence="12">AZ414A</strain>
    </source>
</reference>
<accession>A0A9N8V8G1</accession>
<comment type="caution">
    <text evidence="12">The sequence shown here is derived from an EMBL/GenBank/DDBJ whole genome shotgun (WGS) entry which is preliminary data.</text>
</comment>
<dbReference type="OrthoDB" id="26203at2759"/>
<keyword evidence="7" id="KW-0675">Receptor</keyword>